<dbReference type="KEGG" id="clap:NCTC11466_00933"/>
<gene>
    <name evidence="1" type="ORF">NCTC11466_00933</name>
</gene>
<protein>
    <recommendedName>
        <fullName evidence="3">Phage tail fibre repeat</fullName>
    </recommendedName>
</protein>
<dbReference type="AlphaFoldDB" id="A0A447UYJ9"/>
<dbReference type="RefSeq" id="WP_126355159.1">
    <property type="nucleotide sequence ID" value="NZ_LR134201.1"/>
</dbReference>
<organism evidence="1 2">
    <name type="scientific">Cedecea lapagei</name>
    <dbReference type="NCBI Taxonomy" id="158823"/>
    <lineage>
        <taxon>Bacteria</taxon>
        <taxon>Pseudomonadati</taxon>
        <taxon>Pseudomonadota</taxon>
        <taxon>Gammaproteobacteria</taxon>
        <taxon>Enterobacterales</taxon>
        <taxon>Enterobacteriaceae</taxon>
        <taxon>Cedecea</taxon>
    </lineage>
</organism>
<dbReference type="Proteomes" id="UP000274122">
    <property type="component" value="Chromosome"/>
</dbReference>
<dbReference type="OrthoDB" id="1921264at2"/>
<reference evidence="1 2" key="1">
    <citation type="submission" date="2018-12" db="EMBL/GenBank/DDBJ databases">
        <authorList>
            <consortium name="Pathogen Informatics"/>
        </authorList>
    </citation>
    <scope>NUCLEOTIDE SEQUENCE [LARGE SCALE GENOMIC DNA]</scope>
    <source>
        <strain evidence="1 2">NCTC11466</strain>
    </source>
</reference>
<evidence type="ECO:0000313" key="2">
    <source>
        <dbReference type="Proteomes" id="UP000274122"/>
    </source>
</evidence>
<keyword evidence="2" id="KW-1185">Reference proteome</keyword>
<name>A0A447UYJ9_9ENTR</name>
<accession>A0A447UYJ9</accession>
<proteinExistence type="predicted"/>
<sequence length="288" mass="29705">MTTNQFKSFANGPTANVMAQNEWEILPALSSGFQSGKASSAQINKVLRQTSFIASAVAQYVAELSGRDVMDDGDIAAFVEKLKSAGSAQFLSIGKNLNEIASNGAASQAEARKSLGLGSSATQNNDAFLAAGSNLSDVPDKAHARANLGLGSAASRDIQESIDDLTMGKAILNGGALAVRSSRAQAGTAISNTNNLPVNAVSFVYSTAENSPGYESSLLSWGGFGGAYDVQLTASYSRPGLVKIRTKNSDIPGGVWSNWSSLYTTENKPTAQDTGAVSITGGGCCLSQ</sequence>
<evidence type="ECO:0008006" key="3">
    <source>
        <dbReference type="Google" id="ProtNLM"/>
    </source>
</evidence>
<evidence type="ECO:0000313" key="1">
    <source>
        <dbReference type="EMBL" id="VEB95797.1"/>
    </source>
</evidence>
<dbReference type="EMBL" id="LR134201">
    <property type="protein sequence ID" value="VEB95797.1"/>
    <property type="molecule type" value="Genomic_DNA"/>
</dbReference>